<evidence type="ECO:0000313" key="3">
    <source>
        <dbReference type="Proteomes" id="UP001161017"/>
    </source>
</evidence>
<protein>
    <recommendedName>
        <fullName evidence="4">NAD(P)-binding protein</fullName>
    </recommendedName>
</protein>
<dbReference type="InterPro" id="IPR036291">
    <property type="entry name" value="NAD(P)-bd_dom_sf"/>
</dbReference>
<accession>A0AA43TV59</accession>
<sequence length="175" mass="19144">MKPNPLPFLREKWVGVAKPTNSFAGRRVLVTGANTGIGFEAIATLASLYADRVILAVRNLVKGMEARRKIEAQGRGKSTVHVWELDKGEYTSVQKFAARVEKEISRLDVAVLNAAISPNDYIVGVEGWESTLQVNVMATALLGLLLLPKMRASAAVPNDLSHLVIVTSEAHRWLE</sequence>
<name>A0AA43TV59_9LECA</name>
<dbReference type="EMBL" id="JAPUFD010000006">
    <property type="protein sequence ID" value="MDI1487785.1"/>
    <property type="molecule type" value="Genomic_DNA"/>
</dbReference>
<evidence type="ECO:0008006" key="4">
    <source>
        <dbReference type="Google" id="ProtNLM"/>
    </source>
</evidence>
<reference evidence="2" key="1">
    <citation type="journal article" date="2023" name="Genome Biol. Evol.">
        <title>First Whole Genome Sequence and Flow Cytometry Genome Size Data for the Lichen-Forming Fungus Ramalina farinacea (Ascomycota).</title>
        <authorList>
            <person name="Llewellyn T."/>
            <person name="Mian S."/>
            <person name="Hill R."/>
            <person name="Leitch I.J."/>
            <person name="Gaya E."/>
        </authorList>
    </citation>
    <scope>NUCLEOTIDE SEQUENCE</scope>
    <source>
        <strain evidence="2">LIQ254RAFAR</strain>
    </source>
</reference>
<organism evidence="2 3">
    <name type="scientific">Ramalina farinacea</name>
    <dbReference type="NCBI Taxonomy" id="258253"/>
    <lineage>
        <taxon>Eukaryota</taxon>
        <taxon>Fungi</taxon>
        <taxon>Dikarya</taxon>
        <taxon>Ascomycota</taxon>
        <taxon>Pezizomycotina</taxon>
        <taxon>Lecanoromycetes</taxon>
        <taxon>OSLEUM clade</taxon>
        <taxon>Lecanoromycetidae</taxon>
        <taxon>Lecanorales</taxon>
        <taxon>Lecanorineae</taxon>
        <taxon>Ramalinaceae</taxon>
        <taxon>Ramalina</taxon>
    </lineage>
</organism>
<dbReference type="Gene3D" id="3.40.50.720">
    <property type="entry name" value="NAD(P)-binding Rossmann-like Domain"/>
    <property type="match status" value="1"/>
</dbReference>
<dbReference type="PANTHER" id="PTHR43157">
    <property type="entry name" value="PHOSPHATIDYLINOSITOL-GLYCAN BIOSYNTHESIS CLASS F PROTEIN-RELATED"/>
    <property type="match status" value="1"/>
</dbReference>
<evidence type="ECO:0000313" key="2">
    <source>
        <dbReference type="EMBL" id="MDI1487785.1"/>
    </source>
</evidence>
<dbReference type="Proteomes" id="UP001161017">
    <property type="component" value="Unassembled WGS sequence"/>
</dbReference>
<proteinExistence type="predicted"/>
<dbReference type="Pfam" id="PF00106">
    <property type="entry name" value="adh_short"/>
    <property type="match status" value="1"/>
</dbReference>
<dbReference type="GO" id="GO:0016491">
    <property type="term" value="F:oxidoreductase activity"/>
    <property type="evidence" value="ECO:0007669"/>
    <property type="project" value="UniProtKB-KW"/>
</dbReference>
<gene>
    <name evidence="2" type="ORF">OHK93_007057</name>
</gene>
<dbReference type="AlphaFoldDB" id="A0AA43TV59"/>
<comment type="caution">
    <text evidence="2">The sequence shown here is derived from an EMBL/GenBank/DDBJ whole genome shotgun (WGS) entry which is preliminary data.</text>
</comment>
<evidence type="ECO:0000256" key="1">
    <source>
        <dbReference type="ARBA" id="ARBA00023002"/>
    </source>
</evidence>
<dbReference type="InterPro" id="IPR002347">
    <property type="entry name" value="SDR_fam"/>
</dbReference>
<dbReference type="SUPFAM" id="SSF51735">
    <property type="entry name" value="NAD(P)-binding Rossmann-fold domains"/>
    <property type="match status" value="1"/>
</dbReference>
<keyword evidence="3" id="KW-1185">Reference proteome</keyword>
<dbReference type="PANTHER" id="PTHR43157:SF31">
    <property type="entry name" value="PHOSPHATIDYLINOSITOL-GLYCAN BIOSYNTHESIS CLASS F PROTEIN"/>
    <property type="match status" value="1"/>
</dbReference>
<keyword evidence="1" id="KW-0560">Oxidoreductase</keyword>